<sequence length="23" mass="2582">KHENGCSFPKNHPGVMLIEFLPS</sequence>
<dbReference type="WBParaSite" id="BXY_1472900.1">
    <property type="protein sequence ID" value="BXY_1472900.1"/>
    <property type="gene ID" value="BXY_1472900"/>
</dbReference>
<proteinExistence type="predicted"/>
<protein>
    <submittedName>
        <fullName evidence="2">HNH endonuclease</fullName>
    </submittedName>
</protein>
<evidence type="ECO:0000313" key="2">
    <source>
        <dbReference type="WBParaSite" id="BXY_1472900.1"/>
    </source>
</evidence>
<name>A0A1I7SNT9_BURXY</name>
<reference evidence="2" key="1">
    <citation type="submission" date="2016-11" db="UniProtKB">
        <authorList>
            <consortium name="WormBaseParasite"/>
        </authorList>
    </citation>
    <scope>IDENTIFICATION</scope>
</reference>
<dbReference type="AlphaFoldDB" id="A0A1I7SNT9"/>
<accession>A0A1I7SNT9</accession>
<organism evidence="1 2">
    <name type="scientific">Bursaphelenchus xylophilus</name>
    <name type="common">Pinewood nematode worm</name>
    <name type="synonym">Aphelenchoides xylophilus</name>
    <dbReference type="NCBI Taxonomy" id="6326"/>
    <lineage>
        <taxon>Eukaryota</taxon>
        <taxon>Metazoa</taxon>
        <taxon>Ecdysozoa</taxon>
        <taxon>Nematoda</taxon>
        <taxon>Chromadorea</taxon>
        <taxon>Rhabditida</taxon>
        <taxon>Tylenchina</taxon>
        <taxon>Tylenchomorpha</taxon>
        <taxon>Aphelenchoidea</taxon>
        <taxon>Aphelenchoididae</taxon>
        <taxon>Bursaphelenchus</taxon>
    </lineage>
</organism>
<evidence type="ECO:0000313" key="1">
    <source>
        <dbReference type="Proteomes" id="UP000095284"/>
    </source>
</evidence>
<dbReference type="Proteomes" id="UP000095284">
    <property type="component" value="Unplaced"/>
</dbReference>